<comment type="subcellular location">
    <subcellularLocation>
        <location evidence="1">Mitochondrion outer membrane</location>
        <topology evidence="1">Multi-pass membrane protein</topology>
    </subcellularLocation>
</comment>
<reference evidence="9" key="2">
    <citation type="submission" date="2025-09" db="UniProtKB">
        <authorList>
            <consortium name="Ensembl"/>
        </authorList>
    </citation>
    <scope>IDENTIFICATION</scope>
</reference>
<evidence type="ECO:0000256" key="5">
    <source>
        <dbReference type="ARBA" id="ARBA00022989"/>
    </source>
</evidence>
<dbReference type="GO" id="GO:0000422">
    <property type="term" value="P:autophagy of mitochondrion"/>
    <property type="evidence" value="ECO:0007669"/>
    <property type="project" value="TreeGrafter"/>
</dbReference>
<evidence type="ECO:0000313" key="10">
    <source>
        <dbReference type="Proteomes" id="UP001108240"/>
    </source>
</evidence>
<keyword evidence="7" id="KW-0496">Mitochondrion</keyword>
<dbReference type="AlphaFoldDB" id="A0A8C1HAK2"/>
<keyword evidence="10" id="KW-1185">Reference proteome</keyword>
<evidence type="ECO:0000256" key="8">
    <source>
        <dbReference type="ARBA" id="ARBA00023136"/>
    </source>
</evidence>
<keyword evidence="5" id="KW-1133">Transmembrane helix</keyword>
<evidence type="ECO:0000256" key="1">
    <source>
        <dbReference type="ARBA" id="ARBA00004374"/>
    </source>
</evidence>
<dbReference type="GO" id="GO:0005741">
    <property type="term" value="C:mitochondrial outer membrane"/>
    <property type="evidence" value="ECO:0007669"/>
    <property type="project" value="UniProtKB-SubCell"/>
</dbReference>
<dbReference type="PANTHER" id="PTHR21346">
    <property type="entry name" value="FUN14 DOMAIN CONTAINING"/>
    <property type="match status" value="1"/>
</dbReference>
<reference evidence="9" key="1">
    <citation type="submission" date="2025-08" db="UniProtKB">
        <authorList>
            <consortium name="Ensembl"/>
        </authorList>
    </citation>
    <scope>IDENTIFICATION</scope>
</reference>
<sequence>MADRGEDVDAEREDEFFEVVNITDYARRHQWWSRVFGNSTGPIAEKYSVASQIMMGGVTGWCAGYLFQRVGKVVATAVGGGFLLLQILPTKIQALYPKYCFLILTAPIHCRETSDVMLNFSKYVPMIVSQTHWMVRGLPTTVAMCRLTGGKWKRMSIKLKSI</sequence>
<dbReference type="Ensembl" id="ENSCCRT00000038960.2">
    <property type="protein sequence ID" value="ENSCCRP00000035945.2"/>
    <property type="gene ID" value="ENSCCRG00000019290.2"/>
</dbReference>
<evidence type="ECO:0000256" key="7">
    <source>
        <dbReference type="ARBA" id="ARBA00023128"/>
    </source>
</evidence>
<dbReference type="PANTHER" id="PTHR21346:SF2">
    <property type="entry name" value="FUN14 DOMAIN-CONTAINING PROTEIN 1"/>
    <property type="match status" value="1"/>
</dbReference>
<organism evidence="9 10">
    <name type="scientific">Cyprinus carpio carpio</name>
    <dbReference type="NCBI Taxonomy" id="630221"/>
    <lineage>
        <taxon>Eukaryota</taxon>
        <taxon>Metazoa</taxon>
        <taxon>Chordata</taxon>
        <taxon>Craniata</taxon>
        <taxon>Vertebrata</taxon>
        <taxon>Euteleostomi</taxon>
        <taxon>Actinopterygii</taxon>
        <taxon>Neopterygii</taxon>
        <taxon>Teleostei</taxon>
        <taxon>Ostariophysi</taxon>
        <taxon>Cypriniformes</taxon>
        <taxon>Cyprinidae</taxon>
        <taxon>Cyprininae</taxon>
        <taxon>Cyprinus</taxon>
    </lineage>
</organism>
<dbReference type="GeneTree" id="ENSGT00940000154517"/>
<evidence type="ECO:0000256" key="6">
    <source>
        <dbReference type="ARBA" id="ARBA00023006"/>
    </source>
</evidence>
<keyword evidence="8" id="KW-0472">Membrane</keyword>
<keyword evidence="4" id="KW-1000">Mitochondrion outer membrane</keyword>
<comment type="similarity">
    <text evidence="2">Belongs to the FUN14 family.</text>
</comment>
<name>A0A8C1HAK2_CYPCA</name>
<evidence type="ECO:0000256" key="4">
    <source>
        <dbReference type="ARBA" id="ARBA00022787"/>
    </source>
</evidence>
<keyword evidence="3" id="KW-0812">Transmembrane</keyword>
<dbReference type="Pfam" id="PF04930">
    <property type="entry name" value="FUN14"/>
    <property type="match status" value="1"/>
</dbReference>
<dbReference type="InterPro" id="IPR007014">
    <property type="entry name" value="FUN14"/>
</dbReference>
<evidence type="ECO:0000256" key="3">
    <source>
        <dbReference type="ARBA" id="ARBA00022692"/>
    </source>
</evidence>
<accession>A0A8C1HAK2</accession>
<proteinExistence type="inferred from homology"/>
<keyword evidence="6" id="KW-0072">Autophagy</keyword>
<protein>
    <submittedName>
        <fullName evidence="9">FUN14 domain containing 1</fullName>
    </submittedName>
</protein>
<evidence type="ECO:0000313" key="9">
    <source>
        <dbReference type="Ensembl" id="ENSCCRP00000035945.2"/>
    </source>
</evidence>
<dbReference type="Proteomes" id="UP001108240">
    <property type="component" value="Unplaced"/>
</dbReference>
<evidence type="ECO:0000256" key="2">
    <source>
        <dbReference type="ARBA" id="ARBA00009160"/>
    </source>
</evidence>